<evidence type="ECO:0000313" key="1">
    <source>
        <dbReference type="EMBL" id="OXM44811.1"/>
    </source>
</evidence>
<keyword evidence="2" id="KW-1185">Reference proteome</keyword>
<gene>
    <name evidence="1" type="ORF">CFP75_33355</name>
</gene>
<dbReference type="OrthoDB" id="3697982at2"/>
<organism evidence="1 2">
    <name type="scientific">Amycolatopsis alba DSM 44262</name>
    <dbReference type="NCBI Taxonomy" id="1125972"/>
    <lineage>
        <taxon>Bacteria</taxon>
        <taxon>Bacillati</taxon>
        <taxon>Actinomycetota</taxon>
        <taxon>Actinomycetes</taxon>
        <taxon>Pseudonocardiales</taxon>
        <taxon>Pseudonocardiaceae</taxon>
        <taxon>Amycolatopsis</taxon>
    </lineage>
</organism>
<protein>
    <submittedName>
        <fullName evidence="1">Uncharacterized protein</fullName>
    </submittedName>
</protein>
<comment type="caution">
    <text evidence="1">The sequence shown here is derived from an EMBL/GenBank/DDBJ whole genome shotgun (WGS) entry which is preliminary data.</text>
</comment>
<proteinExistence type="predicted"/>
<name>A0A229REC6_AMYAL</name>
<dbReference type="EMBL" id="NMQU01000112">
    <property type="protein sequence ID" value="OXM44811.1"/>
    <property type="molecule type" value="Genomic_DNA"/>
</dbReference>
<dbReference type="Proteomes" id="UP000215563">
    <property type="component" value="Unassembled WGS sequence"/>
</dbReference>
<accession>A0A229REC6</accession>
<reference evidence="1 2" key="1">
    <citation type="submission" date="2017-07" db="EMBL/GenBank/DDBJ databases">
        <title>Amycolatopsis alba DSM 44262 Genome sequencing and assembly.</title>
        <authorList>
            <person name="Kaur N."/>
            <person name="Mayilraj S."/>
        </authorList>
    </citation>
    <scope>NUCLEOTIDE SEQUENCE [LARGE SCALE GENOMIC DNA]</scope>
    <source>
        <strain evidence="1 2">DSM 44262</strain>
    </source>
</reference>
<evidence type="ECO:0000313" key="2">
    <source>
        <dbReference type="Proteomes" id="UP000215563"/>
    </source>
</evidence>
<sequence>MSHDHPAAPLTTYRLTFIPDYRLIFLNDQDNDAGPGASGVLNEAAQDVAASDGYTLVITVAQDLLPVGVTVTISDTEPHPAPGVPQLRLECPSGQLALGSPTGGGIPIHLVPGTYAATVEHHGRDTAATRRQEILHQYTSPDDLEALRNATPPTEQYTITMWRTGDIDDTEDDD</sequence>
<dbReference type="RefSeq" id="WP_020634957.1">
    <property type="nucleotide sequence ID" value="NZ_KB913032.1"/>
</dbReference>
<dbReference type="AlphaFoldDB" id="A0A229REC6"/>